<dbReference type="InterPro" id="IPR014043">
    <property type="entry name" value="Acyl_transferase_dom"/>
</dbReference>
<keyword evidence="1 4" id="KW-0808">Transferase</keyword>
<comment type="caution">
    <text evidence="7">The sequence shown here is derived from an EMBL/GenBank/DDBJ whole genome shotgun (WGS) entry which is preliminary data.</text>
</comment>
<protein>
    <recommendedName>
        <fullName evidence="4">Malonyl CoA-acyl carrier protein transacylase</fullName>
        <ecNumber evidence="4">2.3.1.39</ecNumber>
    </recommendedName>
</protein>
<dbReference type="InterPro" id="IPR001227">
    <property type="entry name" value="Ac_transferase_dom_sf"/>
</dbReference>
<dbReference type="EMBL" id="QXEV01000028">
    <property type="protein sequence ID" value="RIA64951.1"/>
    <property type="molecule type" value="Genomic_DNA"/>
</dbReference>
<dbReference type="Gene3D" id="3.30.70.250">
    <property type="entry name" value="Malonyl-CoA ACP transacylase, ACP-binding"/>
    <property type="match status" value="1"/>
</dbReference>
<dbReference type="SUPFAM" id="SSF52151">
    <property type="entry name" value="FabD/lysophospholipase-like"/>
    <property type="match status" value="1"/>
</dbReference>
<name>A0A397R3G1_9MOLU</name>
<dbReference type="PANTHER" id="PTHR42681">
    <property type="entry name" value="MALONYL-COA-ACYL CARRIER PROTEIN TRANSACYLASE, MITOCHONDRIAL"/>
    <property type="match status" value="1"/>
</dbReference>
<dbReference type="RefSeq" id="WP_119016810.1">
    <property type="nucleotide sequence ID" value="NZ_QXEV01000028.1"/>
</dbReference>
<dbReference type="SMART" id="SM00827">
    <property type="entry name" value="PKS_AT"/>
    <property type="match status" value="1"/>
</dbReference>
<keyword evidence="8" id="KW-1185">Reference proteome</keyword>
<dbReference type="Gene3D" id="3.40.366.10">
    <property type="entry name" value="Malonyl-Coenzyme A Acyl Carrier Protein, domain 2"/>
    <property type="match status" value="1"/>
</dbReference>
<evidence type="ECO:0000259" key="6">
    <source>
        <dbReference type="SMART" id="SM00827"/>
    </source>
</evidence>
<dbReference type="OrthoDB" id="9805460at2"/>
<sequence length="301" mass="33306">MKIAFLFAGQGAQYVGQGKDFYENIDFAKEIYDKYPDIKEICFTDSKGVLNQTAYAQPAMLLTGYVISKALEKEGIIPEYTCGLSLGEYTALAFGDTWSLDNALDIIKNRGRIMQNALPLGTTKMAAIIGLDRDKVLDGIKVSEGVCEVANYNCPGQIVITGDNKGVDLAMENMTKLGALKVVELNVSGAFHSSFLLDASKELRGVLDKYTPNTPKYKMIYNVSGKEENRPLNDILEDQIHSSVYFEDSIKYLMEQGVDTFIEIGPGKSLSGFVKRVNRKVGIYTVTDYESYKALVEALKK</sequence>
<keyword evidence="2 4" id="KW-0012">Acyltransferase</keyword>
<dbReference type="InterPro" id="IPR024925">
    <property type="entry name" value="Malonyl_CoA-ACP_transAc"/>
</dbReference>
<organism evidence="7 8">
    <name type="scientific">Anaeroplasma bactoclasticum</name>
    <dbReference type="NCBI Taxonomy" id="2088"/>
    <lineage>
        <taxon>Bacteria</taxon>
        <taxon>Bacillati</taxon>
        <taxon>Mycoplasmatota</taxon>
        <taxon>Mollicutes</taxon>
        <taxon>Anaeroplasmatales</taxon>
        <taxon>Anaeroplasmataceae</taxon>
        <taxon>Anaeroplasma</taxon>
    </lineage>
</organism>
<evidence type="ECO:0000256" key="3">
    <source>
        <dbReference type="ARBA" id="ARBA00048462"/>
    </source>
</evidence>
<dbReference type="AlphaFoldDB" id="A0A397R3G1"/>
<reference evidence="7 8" key="1">
    <citation type="submission" date="2018-08" db="EMBL/GenBank/DDBJ databases">
        <title>Genomic Encyclopedia of Archaeal and Bacterial Type Strains, Phase II (KMG-II): from individual species to whole genera.</title>
        <authorList>
            <person name="Goeker M."/>
        </authorList>
    </citation>
    <scope>NUCLEOTIDE SEQUENCE [LARGE SCALE GENOMIC DNA]</scope>
    <source>
        <strain evidence="7 8">ATCC 27112</strain>
    </source>
</reference>
<comment type="similarity">
    <text evidence="4">Belongs to the fabD family.</text>
</comment>
<dbReference type="InterPro" id="IPR016036">
    <property type="entry name" value="Malonyl_transacylase_ACP-bd"/>
</dbReference>
<dbReference type="EC" id="2.3.1.39" evidence="4"/>
<feature type="active site" evidence="5">
    <location>
        <position position="85"/>
    </location>
</feature>
<dbReference type="FunCoup" id="A0A397R3G1">
    <property type="interactions" value="357"/>
</dbReference>
<evidence type="ECO:0000313" key="7">
    <source>
        <dbReference type="EMBL" id="RIA64951.1"/>
    </source>
</evidence>
<comment type="catalytic activity">
    <reaction evidence="3 4">
        <text>holo-[ACP] + malonyl-CoA = malonyl-[ACP] + CoA</text>
        <dbReference type="Rhea" id="RHEA:41792"/>
        <dbReference type="Rhea" id="RHEA-COMP:9623"/>
        <dbReference type="Rhea" id="RHEA-COMP:9685"/>
        <dbReference type="ChEBI" id="CHEBI:57287"/>
        <dbReference type="ChEBI" id="CHEBI:57384"/>
        <dbReference type="ChEBI" id="CHEBI:64479"/>
        <dbReference type="ChEBI" id="CHEBI:78449"/>
        <dbReference type="EC" id="2.3.1.39"/>
    </reaction>
</comment>
<evidence type="ECO:0000256" key="5">
    <source>
        <dbReference type="PIRSR" id="PIRSR000446-1"/>
    </source>
</evidence>
<evidence type="ECO:0000313" key="8">
    <source>
        <dbReference type="Proteomes" id="UP000266506"/>
    </source>
</evidence>
<proteinExistence type="inferred from homology"/>
<evidence type="ECO:0000256" key="4">
    <source>
        <dbReference type="PIRNR" id="PIRNR000446"/>
    </source>
</evidence>
<dbReference type="PANTHER" id="PTHR42681:SF1">
    <property type="entry name" value="MALONYL-COA-ACYL CARRIER PROTEIN TRANSACYLASE, MITOCHONDRIAL"/>
    <property type="match status" value="1"/>
</dbReference>
<dbReference type="GO" id="GO:0004314">
    <property type="term" value="F:[acyl-carrier-protein] S-malonyltransferase activity"/>
    <property type="evidence" value="ECO:0007669"/>
    <property type="project" value="UniProtKB-EC"/>
</dbReference>
<evidence type="ECO:0000256" key="1">
    <source>
        <dbReference type="ARBA" id="ARBA00022679"/>
    </source>
</evidence>
<dbReference type="SUPFAM" id="SSF55048">
    <property type="entry name" value="Probable ACP-binding domain of malonyl-CoA ACP transacylase"/>
    <property type="match status" value="1"/>
</dbReference>
<feature type="active site" evidence="5">
    <location>
        <position position="192"/>
    </location>
</feature>
<dbReference type="InParanoid" id="A0A397R3G1"/>
<dbReference type="InterPro" id="IPR016035">
    <property type="entry name" value="Acyl_Trfase/lysoPLipase"/>
</dbReference>
<dbReference type="InterPro" id="IPR050858">
    <property type="entry name" value="Mal-CoA-ACP_Trans/PKS_FabD"/>
</dbReference>
<accession>A0A397R3G1</accession>
<dbReference type="GO" id="GO:0006633">
    <property type="term" value="P:fatty acid biosynthetic process"/>
    <property type="evidence" value="ECO:0007669"/>
    <property type="project" value="TreeGrafter"/>
</dbReference>
<dbReference type="Proteomes" id="UP000266506">
    <property type="component" value="Unassembled WGS sequence"/>
</dbReference>
<dbReference type="PIRSF" id="PIRSF000446">
    <property type="entry name" value="Mct"/>
    <property type="match status" value="1"/>
</dbReference>
<evidence type="ECO:0000256" key="2">
    <source>
        <dbReference type="ARBA" id="ARBA00023315"/>
    </source>
</evidence>
<feature type="domain" description="Malonyl-CoA:ACP transacylase (MAT)" evidence="6">
    <location>
        <begin position="6"/>
        <end position="301"/>
    </location>
</feature>
<dbReference type="Pfam" id="PF00698">
    <property type="entry name" value="Acyl_transf_1"/>
    <property type="match status" value="1"/>
</dbReference>
<dbReference type="GO" id="GO:0005829">
    <property type="term" value="C:cytosol"/>
    <property type="evidence" value="ECO:0007669"/>
    <property type="project" value="TreeGrafter"/>
</dbReference>
<gene>
    <name evidence="7" type="ORF">EI71_01731</name>
</gene>